<evidence type="ECO:0000256" key="1">
    <source>
        <dbReference type="ARBA" id="ARBA00010996"/>
    </source>
</evidence>
<dbReference type="InterPro" id="IPR036249">
    <property type="entry name" value="Thioredoxin-like_sf"/>
</dbReference>
<proteinExistence type="inferred from homology"/>
<dbReference type="RefSeq" id="WP_378045629.1">
    <property type="nucleotide sequence ID" value="NZ_JBHMDN010000008.1"/>
</dbReference>
<accession>A0ABW2FAX1</accession>
<keyword evidence="3" id="KW-0472">Membrane</keyword>
<keyword evidence="3" id="KW-1133">Transmembrane helix</keyword>
<dbReference type="PANTHER" id="PTHR12151:SF25">
    <property type="entry name" value="LINALOOL DEHYDRATASE_ISOMERASE DOMAIN-CONTAINING PROTEIN"/>
    <property type="match status" value="1"/>
</dbReference>
<dbReference type="EMBL" id="JBHTAI010000010">
    <property type="protein sequence ID" value="MFC7150411.1"/>
    <property type="molecule type" value="Genomic_DNA"/>
</dbReference>
<evidence type="ECO:0000313" key="5">
    <source>
        <dbReference type="EMBL" id="MFC7150411.1"/>
    </source>
</evidence>
<name>A0ABW2FAX1_9BACL</name>
<protein>
    <submittedName>
        <fullName evidence="5">SCO family protein</fullName>
    </submittedName>
</protein>
<evidence type="ECO:0000259" key="4">
    <source>
        <dbReference type="PROSITE" id="PS51352"/>
    </source>
</evidence>
<dbReference type="Pfam" id="PF02630">
    <property type="entry name" value="SCO1-SenC"/>
    <property type="match status" value="1"/>
</dbReference>
<dbReference type="CDD" id="cd02968">
    <property type="entry name" value="SCO"/>
    <property type="match status" value="1"/>
</dbReference>
<keyword evidence="2" id="KW-0186">Copper</keyword>
<dbReference type="Gene3D" id="3.40.30.10">
    <property type="entry name" value="Glutaredoxin"/>
    <property type="match status" value="1"/>
</dbReference>
<dbReference type="PROSITE" id="PS51352">
    <property type="entry name" value="THIOREDOXIN_2"/>
    <property type="match status" value="1"/>
</dbReference>
<feature type="domain" description="Thioredoxin" evidence="4">
    <location>
        <begin position="36"/>
        <end position="202"/>
    </location>
</feature>
<dbReference type="InterPro" id="IPR013766">
    <property type="entry name" value="Thioredoxin_domain"/>
</dbReference>
<feature type="transmembrane region" description="Helical" evidence="3">
    <location>
        <begin position="7"/>
        <end position="27"/>
    </location>
</feature>
<organism evidence="5 6">
    <name type="scientific">Cohnella cellulosilytica</name>
    <dbReference type="NCBI Taxonomy" id="986710"/>
    <lineage>
        <taxon>Bacteria</taxon>
        <taxon>Bacillati</taxon>
        <taxon>Bacillota</taxon>
        <taxon>Bacilli</taxon>
        <taxon>Bacillales</taxon>
        <taxon>Paenibacillaceae</taxon>
        <taxon>Cohnella</taxon>
    </lineage>
</organism>
<gene>
    <name evidence="5" type="ORF">ACFQMJ_17920</name>
</gene>
<evidence type="ECO:0000256" key="3">
    <source>
        <dbReference type="SAM" id="Phobius"/>
    </source>
</evidence>
<evidence type="ECO:0000313" key="6">
    <source>
        <dbReference type="Proteomes" id="UP001596378"/>
    </source>
</evidence>
<dbReference type="PANTHER" id="PTHR12151">
    <property type="entry name" value="ELECTRON TRANSPORT PROTIN SCO1/SENC FAMILY MEMBER"/>
    <property type="match status" value="1"/>
</dbReference>
<dbReference type="SUPFAM" id="SSF52833">
    <property type="entry name" value="Thioredoxin-like"/>
    <property type="match status" value="1"/>
</dbReference>
<reference evidence="6" key="1">
    <citation type="journal article" date="2019" name="Int. J. Syst. Evol. Microbiol.">
        <title>The Global Catalogue of Microorganisms (GCM) 10K type strain sequencing project: providing services to taxonomists for standard genome sequencing and annotation.</title>
        <authorList>
            <consortium name="The Broad Institute Genomics Platform"/>
            <consortium name="The Broad Institute Genome Sequencing Center for Infectious Disease"/>
            <person name="Wu L."/>
            <person name="Ma J."/>
        </authorList>
    </citation>
    <scope>NUCLEOTIDE SEQUENCE [LARGE SCALE GENOMIC DNA]</scope>
    <source>
        <strain evidence="6">KCTC 12907</strain>
    </source>
</reference>
<sequence>MNPRLKSYLFPVVLAVLVLGLGGYFVFRANESGSPLPVVQSAPAFELTNVDGRPIRAGDNEGKVVLMEFMFTSCPDICPVTTYKMVQLQEKLIQQGVFGSKVQFVAVTFDPERDTPDVLQKYAERMGMDMSGWQVLRGEEAGTKELASRYGINVMNMGDGQFVHNVTSLQLIDARQQVRRVYEMGDGMDNDEVLKDIASLLNE</sequence>
<evidence type="ECO:0000256" key="2">
    <source>
        <dbReference type="ARBA" id="ARBA00023008"/>
    </source>
</evidence>
<comment type="similarity">
    <text evidence="1">Belongs to the SCO1/2 family.</text>
</comment>
<comment type="caution">
    <text evidence="5">The sequence shown here is derived from an EMBL/GenBank/DDBJ whole genome shotgun (WGS) entry which is preliminary data.</text>
</comment>
<dbReference type="Proteomes" id="UP001596378">
    <property type="component" value="Unassembled WGS sequence"/>
</dbReference>
<dbReference type="InterPro" id="IPR003782">
    <property type="entry name" value="SCO1/SenC"/>
</dbReference>
<keyword evidence="3" id="KW-0812">Transmembrane</keyword>
<keyword evidence="6" id="KW-1185">Reference proteome</keyword>